<dbReference type="InterPro" id="IPR007681">
    <property type="entry name" value="Mog1"/>
</dbReference>
<proteinExistence type="inferred from homology"/>
<dbReference type="Pfam" id="PF04603">
    <property type="entry name" value="Mog1"/>
    <property type="match status" value="1"/>
</dbReference>
<comment type="similarity">
    <text evidence="1">Belongs to the MOG1 family.</text>
</comment>
<evidence type="ECO:0000256" key="1">
    <source>
        <dbReference type="ARBA" id="ARBA00010307"/>
    </source>
</evidence>
<dbReference type="GO" id="GO:0005085">
    <property type="term" value="F:guanyl-nucleotide exchange factor activity"/>
    <property type="evidence" value="ECO:0007669"/>
    <property type="project" value="TreeGrafter"/>
</dbReference>
<evidence type="ECO:0008006" key="6">
    <source>
        <dbReference type="Google" id="ProtNLM"/>
    </source>
</evidence>
<dbReference type="PANTHER" id="PTHR15837:SF0">
    <property type="entry name" value="RAN GUANINE NUCLEOTIDE RELEASE FACTOR"/>
    <property type="match status" value="1"/>
</dbReference>
<keyword evidence="2" id="KW-0813">Transport</keyword>
<dbReference type="GO" id="GO:0006606">
    <property type="term" value="P:protein import into nucleus"/>
    <property type="evidence" value="ECO:0007669"/>
    <property type="project" value="TreeGrafter"/>
</dbReference>
<keyword evidence="3" id="KW-0653">Protein transport</keyword>
<keyword evidence="5" id="KW-1185">Reference proteome</keyword>
<evidence type="ECO:0000256" key="3">
    <source>
        <dbReference type="ARBA" id="ARBA00022927"/>
    </source>
</evidence>
<dbReference type="AlphaFoldDB" id="A0AAQ3MAX9"/>
<gene>
    <name evidence="4" type="ORF">R9X50_00716900</name>
</gene>
<evidence type="ECO:0000256" key="2">
    <source>
        <dbReference type="ARBA" id="ARBA00022448"/>
    </source>
</evidence>
<sequence>MTAQDIQYRSVQLYGGAMAADLPTTYSDVSDIRQVPDHQEVYLDTQGYSSIIFEILQRVEIPDGEAALKHHLADLVAEDMNDMKIWSCSGPAVVPSLHPRSDQAEKVQAWTILATTPPGEKMRGREREPAFVGVLLTMVRLVEVETDFLVVVNVPHVPGEFEEGSVDAVTGKMGPLLERAVAIREKVLGTLEVRDWGLFGEE</sequence>
<organism evidence="4 5">
    <name type="scientific">Acrodontium crateriforme</name>
    <dbReference type="NCBI Taxonomy" id="150365"/>
    <lineage>
        <taxon>Eukaryota</taxon>
        <taxon>Fungi</taxon>
        <taxon>Dikarya</taxon>
        <taxon>Ascomycota</taxon>
        <taxon>Pezizomycotina</taxon>
        <taxon>Dothideomycetes</taxon>
        <taxon>Dothideomycetidae</taxon>
        <taxon>Mycosphaerellales</taxon>
        <taxon>Teratosphaeriaceae</taxon>
        <taxon>Acrodontium</taxon>
    </lineage>
</organism>
<dbReference type="PANTHER" id="PTHR15837">
    <property type="entry name" value="RAN GUANINE NUCLEOTIDE RELEASE FACTOR"/>
    <property type="match status" value="1"/>
</dbReference>
<dbReference type="Gene3D" id="3.40.1000.10">
    <property type="entry name" value="Mog1/PsbP, alpha/beta/alpha sandwich"/>
    <property type="match status" value="1"/>
</dbReference>
<accession>A0AAQ3MAX9</accession>
<dbReference type="Proteomes" id="UP001303373">
    <property type="component" value="Chromosome 12"/>
</dbReference>
<reference evidence="4 5" key="1">
    <citation type="submission" date="2023-11" db="EMBL/GenBank/DDBJ databases">
        <title>An acidophilic fungus is an integral part of prey digestion in a carnivorous sundew plant.</title>
        <authorList>
            <person name="Tsai I.J."/>
        </authorList>
    </citation>
    <scope>NUCLEOTIDE SEQUENCE [LARGE SCALE GENOMIC DNA]</scope>
    <source>
        <strain evidence="4">169a</strain>
    </source>
</reference>
<dbReference type="GO" id="GO:0005634">
    <property type="term" value="C:nucleus"/>
    <property type="evidence" value="ECO:0007669"/>
    <property type="project" value="TreeGrafter"/>
</dbReference>
<name>A0AAQ3MAX9_9PEZI</name>
<evidence type="ECO:0000313" key="4">
    <source>
        <dbReference type="EMBL" id="WPH04280.1"/>
    </source>
</evidence>
<evidence type="ECO:0000313" key="5">
    <source>
        <dbReference type="Proteomes" id="UP001303373"/>
    </source>
</evidence>
<dbReference type="InterPro" id="IPR016123">
    <property type="entry name" value="Mog1/PsbP_a/b/a-sand"/>
</dbReference>
<dbReference type="EMBL" id="CP138591">
    <property type="protein sequence ID" value="WPH04280.1"/>
    <property type="molecule type" value="Genomic_DNA"/>
</dbReference>
<dbReference type="GO" id="GO:0031267">
    <property type="term" value="F:small GTPase binding"/>
    <property type="evidence" value="ECO:0007669"/>
    <property type="project" value="TreeGrafter"/>
</dbReference>
<protein>
    <recommendedName>
        <fullName evidence="6">Ran guanine nucleotide release factor</fullName>
    </recommendedName>
</protein>
<dbReference type="SUPFAM" id="SSF55724">
    <property type="entry name" value="Mog1p/PsbP-like"/>
    <property type="match status" value="1"/>
</dbReference>